<feature type="region of interest" description="Disordered" evidence="1">
    <location>
        <begin position="82"/>
        <end position="138"/>
    </location>
</feature>
<dbReference type="RefSeq" id="WP_358347731.1">
    <property type="nucleotide sequence ID" value="NZ_JBEZFP010000003.1"/>
</dbReference>
<feature type="compositionally biased region" description="Low complexity" evidence="1">
    <location>
        <begin position="92"/>
        <end position="113"/>
    </location>
</feature>
<accession>A0ABV3D920</accession>
<sequence length="138" mass="13983">MNTTSVAALVTAVVGLSACAWTFVHGARQSRMTVCVLASIVVCLSLVLLSIGQGRLAALDAALVIGALGPLVTIVVAVRGRGRNSPVHGPGSRQRAAEPAAARSAAPQAAAPRSAPPVPPGQHEARPGGAHSRRRHAR</sequence>
<feature type="transmembrane region" description="Helical" evidence="2">
    <location>
        <begin position="31"/>
        <end position="51"/>
    </location>
</feature>
<comment type="caution">
    <text evidence="3">The sequence shown here is derived from an EMBL/GenBank/DDBJ whole genome shotgun (WGS) entry which is preliminary data.</text>
</comment>
<keyword evidence="2" id="KW-0812">Transmembrane</keyword>
<evidence type="ECO:0000256" key="1">
    <source>
        <dbReference type="SAM" id="MobiDB-lite"/>
    </source>
</evidence>
<protein>
    <submittedName>
        <fullName evidence="3">Uncharacterized protein</fullName>
    </submittedName>
</protein>
<evidence type="ECO:0000313" key="3">
    <source>
        <dbReference type="EMBL" id="MEU8132233.1"/>
    </source>
</evidence>
<keyword evidence="2" id="KW-1133">Transmembrane helix</keyword>
<organism evidence="3 4">
    <name type="scientific">Streptodolium elevatio</name>
    <dbReference type="NCBI Taxonomy" id="3157996"/>
    <lineage>
        <taxon>Bacteria</taxon>
        <taxon>Bacillati</taxon>
        <taxon>Actinomycetota</taxon>
        <taxon>Actinomycetes</taxon>
        <taxon>Kitasatosporales</taxon>
        <taxon>Streptomycetaceae</taxon>
        <taxon>Streptodolium</taxon>
    </lineage>
</organism>
<evidence type="ECO:0000256" key="2">
    <source>
        <dbReference type="SAM" id="Phobius"/>
    </source>
</evidence>
<gene>
    <name evidence="3" type="ORF">AB0C36_01865</name>
</gene>
<name>A0ABV3D920_9ACTN</name>
<evidence type="ECO:0000313" key="4">
    <source>
        <dbReference type="Proteomes" id="UP001551482"/>
    </source>
</evidence>
<feature type="transmembrane region" description="Helical" evidence="2">
    <location>
        <begin position="6"/>
        <end position="24"/>
    </location>
</feature>
<proteinExistence type="predicted"/>
<feature type="transmembrane region" description="Helical" evidence="2">
    <location>
        <begin position="57"/>
        <end position="78"/>
    </location>
</feature>
<dbReference type="Proteomes" id="UP001551482">
    <property type="component" value="Unassembled WGS sequence"/>
</dbReference>
<dbReference type="EMBL" id="JBEZFP010000003">
    <property type="protein sequence ID" value="MEU8132233.1"/>
    <property type="molecule type" value="Genomic_DNA"/>
</dbReference>
<reference evidence="3 4" key="1">
    <citation type="submission" date="2024-06" db="EMBL/GenBank/DDBJ databases">
        <title>The Natural Products Discovery Center: Release of the First 8490 Sequenced Strains for Exploring Actinobacteria Biosynthetic Diversity.</title>
        <authorList>
            <person name="Kalkreuter E."/>
            <person name="Kautsar S.A."/>
            <person name="Yang D."/>
            <person name="Bader C.D."/>
            <person name="Teijaro C.N."/>
            <person name="Fluegel L."/>
            <person name="Davis C.M."/>
            <person name="Simpson J.R."/>
            <person name="Lauterbach L."/>
            <person name="Steele A.D."/>
            <person name="Gui C."/>
            <person name="Meng S."/>
            <person name="Li G."/>
            <person name="Viehrig K."/>
            <person name="Ye F."/>
            <person name="Su P."/>
            <person name="Kiefer A.F."/>
            <person name="Nichols A."/>
            <person name="Cepeda A.J."/>
            <person name="Yan W."/>
            <person name="Fan B."/>
            <person name="Jiang Y."/>
            <person name="Adhikari A."/>
            <person name="Zheng C.-J."/>
            <person name="Schuster L."/>
            <person name="Cowan T.M."/>
            <person name="Smanski M.J."/>
            <person name="Chevrette M.G."/>
            <person name="De Carvalho L.P.S."/>
            <person name="Shen B."/>
        </authorList>
    </citation>
    <scope>NUCLEOTIDE SEQUENCE [LARGE SCALE GENOMIC DNA]</scope>
    <source>
        <strain evidence="3 4">NPDC048946</strain>
    </source>
</reference>
<keyword evidence="4" id="KW-1185">Reference proteome</keyword>
<keyword evidence="2" id="KW-0472">Membrane</keyword>